<dbReference type="InterPro" id="IPR051182">
    <property type="entry name" value="Euk_NMN_adenylyltrnsfrase"/>
</dbReference>
<dbReference type="Ensembl" id="ENSOCUT00000059598.1">
    <property type="protein sequence ID" value="ENSOCUP00000047837.1"/>
    <property type="gene ID" value="ENSOCUG00000030207.1"/>
</dbReference>
<dbReference type="PANTHER" id="PTHR12039">
    <property type="entry name" value="NICOTINAMIDE MONONUCLEOTIDE ADENYLYLTRANSFERASE"/>
    <property type="match status" value="1"/>
</dbReference>
<keyword evidence="2" id="KW-1185">Reference proteome</keyword>
<dbReference type="SMR" id="A0A5F9DNC8"/>
<dbReference type="Gene3D" id="3.40.50.620">
    <property type="entry name" value="HUPs"/>
    <property type="match status" value="1"/>
</dbReference>
<reference evidence="1" key="2">
    <citation type="submission" date="2025-08" db="UniProtKB">
        <authorList>
            <consortium name="Ensembl"/>
        </authorList>
    </citation>
    <scope>IDENTIFICATION</scope>
    <source>
        <strain evidence="1">Thorbecke</strain>
    </source>
</reference>
<dbReference type="Proteomes" id="UP000001811">
    <property type="component" value="Unplaced"/>
</dbReference>
<evidence type="ECO:0000313" key="1">
    <source>
        <dbReference type="Ensembl" id="ENSOCUP00000047837.1"/>
    </source>
</evidence>
<name>A0A5F9DNC8_RABIT</name>
<dbReference type="GO" id="GO:0000309">
    <property type="term" value="F:nicotinamide-nucleotide adenylyltransferase activity"/>
    <property type="evidence" value="ECO:0007669"/>
    <property type="project" value="TreeGrafter"/>
</dbReference>
<dbReference type="PANTHER" id="PTHR12039:SF21">
    <property type="entry name" value="NICOTINAMIDE_NICOTINIC ACID MONONUCLEOTIDE ADENYLYLTRANSFERASE 1"/>
    <property type="match status" value="1"/>
</dbReference>
<dbReference type="GO" id="GO:0004515">
    <property type="term" value="F:nicotinate-nucleotide adenylyltransferase activity"/>
    <property type="evidence" value="ECO:0007669"/>
    <property type="project" value="TreeGrafter"/>
</dbReference>
<dbReference type="GO" id="GO:0009435">
    <property type="term" value="P:NAD+ biosynthetic process"/>
    <property type="evidence" value="ECO:0007669"/>
    <property type="project" value="TreeGrafter"/>
</dbReference>
<proteinExistence type="predicted"/>
<dbReference type="STRING" id="9986.ENSOCUP00000047837"/>
<reference evidence="1" key="3">
    <citation type="submission" date="2025-09" db="UniProtKB">
        <authorList>
            <consortium name="Ensembl"/>
        </authorList>
    </citation>
    <scope>IDENTIFICATION</scope>
    <source>
        <strain evidence="1">Thorbecke</strain>
    </source>
</reference>
<protein>
    <submittedName>
        <fullName evidence="1">Uncharacterized protein</fullName>
    </submittedName>
</protein>
<sequence>FLSRIPFIMKEEKTGSPGSFNSITNMCLRLFQLAKEYISGTGKYKVVKGIISLVGNVYKKKGLGAIVTAELAPKHPEWVEADTWESLRLQKKWVETVHVLRYLGEACSVSAVRRARELSSFFPHFSAACLNRLTRLSLGLEGVSYAILR</sequence>
<dbReference type="AlphaFoldDB" id="A0A5F9DNC8"/>
<dbReference type="GO" id="GO:0005634">
    <property type="term" value="C:nucleus"/>
    <property type="evidence" value="ECO:0007669"/>
    <property type="project" value="TreeGrafter"/>
</dbReference>
<dbReference type="SUPFAM" id="SSF52374">
    <property type="entry name" value="Nucleotidylyl transferase"/>
    <property type="match status" value="1"/>
</dbReference>
<dbReference type="InterPro" id="IPR014729">
    <property type="entry name" value="Rossmann-like_a/b/a_fold"/>
</dbReference>
<reference evidence="1 2" key="1">
    <citation type="journal article" date="2011" name="Nature">
        <title>A high-resolution map of human evolutionary constraint using 29 mammals.</title>
        <authorList>
            <person name="Lindblad-Toh K."/>
            <person name="Garber M."/>
            <person name="Zuk O."/>
            <person name="Lin M.F."/>
            <person name="Parker B.J."/>
            <person name="Washietl S."/>
            <person name="Kheradpour P."/>
            <person name="Ernst J."/>
            <person name="Jordan G."/>
            <person name="Mauceli E."/>
            <person name="Ward L.D."/>
            <person name="Lowe C.B."/>
            <person name="Holloway A.K."/>
            <person name="Clamp M."/>
            <person name="Gnerre S."/>
            <person name="Alfoldi J."/>
            <person name="Beal K."/>
            <person name="Chang J."/>
            <person name="Clawson H."/>
            <person name="Cuff J."/>
            <person name="Di Palma F."/>
            <person name="Fitzgerald S."/>
            <person name="Flicek P."/>
            <person name="Guttman M."/>
            <person name="Hubisz M.J."/>
            <person name="Jaffe D.B."/>
            <person name="Jungreis I."/>
            <person name="Kent W.J."/>
            <person name="Kostka D."/>
            <person name="Lara M."/>
            <person name="Martins A.L."/>
            <person name="Massingham T."/>
            <person name="Moltke I."/>
            <person name="Raney B.J."/>
            <person name="Rasmussen M.D."/>
            <person name="Robinson J."/>
            <person name="Stark A."/>
            <person name="Vilella A.J."/>
            <person name="Wen J."/>
            <person name="Xie X."/>
            <person name="Zody M.C."/>
            <person name="Baldwin J."/>
            <person name="Bloom T."/>
            <person name="Chin C.W."/>
            <person name="Heiman D."/>
            <person name="Nicol R."/>
            <person name="Nusbaum C."/>
            <person name="Young S."/>
            <person name="Wilkinson J."/>
            <person name="Worley K.C."/>
            <person name="Kovar C.L."/>
            <person name="Muzny D.M."/>
            <person name="Gibbs R.A."/>
            <person name="Cree A."/>
            <person name="Dihn H.H."/>
            <person name="Fowler G."/>
            <person name="Jhangiani S."/>
            <person name="Joshi V."/>
            <person name="Lee S."/>
            <person name="Lewis L.R."/>
            <person name="Nazareth L.V."/>
            <person name="Okwuonu G."/>
            <person name="Santibanez J."/>
            <person name="Warren W.C."/>
            <person name="Mardis E.R."/>
            <person name="Weinstock G.M."/>
            <person name="Wilson R.K."/>
            <person name="Delehaunty K."/>
            <person name="Dooling D."/>
            <person name="Fronik C."/>
            <person name="Fulton L."/>
            <person name="Fulton B."/>
            <person name="Graves T."/>
            <person name="Minx P."/>
            <person name="Sodergren E."/>
            <person name="Birney E."/>
            <person name="Margulies E.H."/>
            <person name="Herrero J."/>
            <person name="Green E.D."/>
            <person name="Haussler D."/>
            <person name="Siepel A."/>
            <person name="Goldman N."/>
            <person name="Pollard K.S."/>
            <person name="Pedersen J.S."/>
            <person name="Lander E.S."/>
            <person name="Kellis M."/>
        </authorList>
    </citation>
    <scope>NUCLEOTIDE SEQUENCE [LARGE SCALE GENOMIC DNA]</scope>
    <source>
        <strain evidence="2">Thorbecke</strain>
    </source>
</reference>
<dbReference type="InParanoid" id="A0A5F9DNC8"/>
<organism evidence="1 2">
    <name type="scientific">Oryctolagus cuniculus</name>
    <name type="common">Rabbit</name>
    <dbReference type="NCBI Taxonomy" id="9986"/>
    <lineage>
        <taxon>Eukaryota</taxon>
        <taxon>Metazoa</taxon>
        <taxon>Chordata</taxon>
        <taxon>Craniata</taxon>
        <taxon>Vertebrata</taxon>
        <taxon>Euteleostomi</taxon>
        <taxon>Mammalia</taxon>
        <taxon>Eutheria</taxon>
        <taxon>Euarchontoglires</taxon>
        <taxon>Glires</taxon>
        <taxon>Lagomorpha</taxon>
        <taxon>Leporidae</taxon>
        <taxon>Oryctolagus</taxon>
    </lineage>
</organism>
<accession>A0A5F9DNC8</accession>
<evidence type="ECO:0000313" key="2">
    <source>
        <dbReference type="Proteomes" id="UP000001811"/>
    </source>
</evidence>